<dbReference type="Proteomes" id="UP000712600">
    <property type="component" value="Unassembled WGS sequence"/>
</dbReference>
<evidence type="ECO:0000256" key="1">
    <source>
        <dbReference type="SAM" id="Phobius"/>
    </source>
</evidence>
<accession>A0A8S9SJG6</accession>
<sequence length="164" mass="18661">MNAFVFFTCFRAAATTIRLRNGSVVITLSLILLSLISLNHMPTTISSDGRFRYQVIESRAGRDGFGFDLGCDARRMMNLVALSMTEKKRRDGAEEWYQRDCRNSVPLLHGDDELLIADMPKEDVESSVWQALKSCNGGFQKMIILSFFENPSRDIFFSCPDHTY</sequence>
<comment type="caution">
    <text evidence="2">The sequence shown here is derived from an EMBL/GenBank/DDBJ whole genome shotgun (WGS) entry which is preliminary data.</text>
</comment>
<gene>
    <name evidence="2" type="ORF">F2Q69_00036769</name>
</gene>
<proteinExistence type="predicted"/>
<dbReference type="AlphaFoldDB" id="A0A8S9SJG6"/>
<keyword evidence="1" id="KW-1133">Transmembrane helix</keyword>
<keyword evidence="1" id="KW-0472">Membrane</keyword>
<feature type="transmembrane region" description="Helical" evidence="1">
    <location>
        <begin position="24"/>
        <end position="42"/>
    </location>
</feature>
<keyword evidence="1" id="KW-0812">Transmembrane</keyword>
<reference evidence="2" key="1">
    <citation type="submission" date="2019-12" db="EMBL/GenBank/DDBJ databases">
        <title>Genome sequencing and annotation of Brassica cretica.</title>
        <authorList>
            <person name="Studholme D.J."/>
            <person name="Sarris P."/>
        </authorList>
    </citation>
    <scope>NUCLEOTIDE SEQUENCE</scope>
    <source>
        <strain evidence="2">PFS-109/04</strain>
        <tissue evidence="2">Leaf</tissue>
    </source>
</reference>
<evidence type="ECO:0000313" key="2">
    <source>
        <dbReference type="EMBL" id="KAF3601721.1"/>
    </source>
</evidence>
<organism evidence="2 3">
    <name type="scientific">Brassica cretica</name>
    <name type="common">Mustard</name>
    <dbReference type="NCBI Taxonomy" id="69181"/>
    <lineage>
        <taxon>Eukaryota</taxon>
        <taxon>Viridiplantae</taxon>
        <taxon>Streptophyta</taxon>
        <taxon>Embryophyta</taxon>
        <taxon>Tracheophyta</taxon>
        <taxon>Spermatophyta</taxon>
        <taxon>Magnoliopsida</taxon>
        <taxon>eudicotyledons</taxon>
        <taxon>Gunneridae</taxon>
        <taxon>Pentapetalae</taxon>
        <taxon>rosids</taxon>
        <taxon>malvids</taxon>
        <taxon>Brassicales</taxon>
        <taxon>Brassicaceae</taxon>
        <taxon>Brassiceae</taxon>
        <taxon>Brassica</taxon>
    </lineage>
</organism>
<evidence type="ECO:0000313" key="3">
    <source>
        <dbReference type="Proteomes" id="UP000712600"/>
    </source>
</evidence>
<protein>
    <submittedName>
        <fullName evidence="2">Uncharacterized protein</fullName>
    </submittedName>
</protein>
<name>A0A8S9SJG6_BRACR</name>
<dbReference type="EMBL" id="QGKX02000004">
    <property type="protein sequence ID" value="KAF3601721.1"/>
    <property type="molecule type" value="Genomic_DNA"/>
</dbReference>